<evidence type="ECO:0000256" key="8">
    <source>
        <dbReference type="RuleBase" id="RU362010"/>
    </source>
</evidence>
<organism evidence="9 10">
    <name type="scientific">Acetomicrobium hydrogeniformans ATCC BAA-1850</name>
    <dbReference type="NCBI Taxonomy" id="592015"/>
    <lineage>
        <taxon>Bacteria</taxon>
        <taxon>Thermotogati</taxon>
        <taxon>Synergistota</taxon>
        <taxon>Synergistia</taxon>
        <taxon>Synergistales</taxon>
        <taxon>Acetomicrobiaceae</taxon>
        <taxon>Acetomicrobium</taxon>
    </lineage>
</organism>
<gene>
    <name evidence="8" type="primary">corA</name>
    <name evidence="9" type="ORF">HMPREF1705_04418</name>
</gene>
<dbReference type="AlphaFoldDB" id="A0A0T5X9W5"/>
<dbReference type="EMBL" id="ACJX03000001">
    <property type="protein sequence ID" value="KRT35153.1"/>
    <property type="molecule type" value="Genomic_DNA"/>
</dbReference>
<dbReference type="CDD" id="cd12828">
    <property type="entry name" value="TmCorA-like_1"/>
    <property type="match status" value="1"/>
</dbReference>
<dbReference type="Pfam" id="PF01544">
    <property type="entry name" value="CorA"/>
    <property type="match status" value="1"/>
</dbReference>
<evidence type="ECO:0000313" key="9">
    <source>
        <dbReference type="EMBL" id="KRT35153.1"/>
    </source>
</evidence>
<evidence type="ECO:0000256" key="2">
    <source>
        <dbReference type="ARBA" id="ARBA00009765"/>
    </source>
</evidence>
<accession>A0A0T5X9W5</accession>
<proteinExistence type="inferred from homology"/>
<dbReference type="FunFam" id="1.20.58.340:FF:000012">
    <property type="entry name" value="Magnesium transport protein CorA"/>
    <property type="match status" value="1"/>
</dbReference>
<keyword evidence="3 8" id="KW-0813">Transport</keyword>
<evidence type="ECO:0000256" key="7">
    <source>
        <dbReference type="ARBA" id="ARBA00023136"/>
    </source>
</evidence>
<feature type="transmembrane region" description="Helical" evidence="8">
    <location>
        <begin position="333"/>
        <end position="353"/>
    </location>
</feature>
<dbReference type="PANTHER" id="PTHR46494:SF1">
    <property type="entry name" value="CORA FAMILY METAL ION TRANSPORTER (EUROFUNG)"/>
    <property type="match status" value="1"/>
</dbReference>
<comment type="subcellular location">
    <subcellularLocation>
        <location evidence="1">Cell membrane</location>
        <topology evidence="1">Multi-pass membrane protein</topology>
    </subcellularLocation>
    <subcellularLocation>
        <location evidence="8">Membrane</location>
        <topology evidence="8">Multi-pass membrane protein</topology>
    </subcellularLocation>
</comment>
<dbReference type="SUPFAM" id="SSF144083">
    <property type="entry name" value="Magnesium transport protein CorA, transmembrane region"/>
    <property type="match status" value="1"/>
</dbReference>
<dbReference type="Gene3D" id="3.30.460.20">
    <property type="entry name" value="CorA soluble domain-like"/>
    <property type="match status" value="1"/>
</dbReference>
<comment type="caution">
    <text evidence="9">The sequence shown here is derived from an EMBL/GenBank/DDBJ whole genome shotgun (WGS) entry which is preliminary data.</text>
</comment>
<sequence>MTNGGIDVKRSKKEIGKKVGAPPGTLIYTGNKREEFEITAIDYNASEYRKIKVKDIDECASFKDPTTVTWIDVVGLHRVDAVEKIGKIYNLHPLVLEDILNIHQRSKIEHFEDYIFIVLKMLTYDDKSHEIEIEQVSMVLGDSFVFTFRERKLDIFDPIRERIENDKGAIRKRGADYLLHALIDIIVDHYYIILEKLGEEIEGLESEVITNPSQDTVQAIHKFKSNLINMRRSAWPLREVLSQLSKGDSHLITEALIYFRDVYDHTIQAIDTVEMFRDMASSLLDIYLSSISNKTNEIMKVLTIIATIFIPLTLIAGIYGMNFKYMPEMEWRYGYPMALIVMLVIGIGMVVYFKRKKWM</sequence>
<dbReference type="InterPro" id="IPR002523">
    <property type="entry name" value="MgTranspt_CorA/ZnTranspt_ZntB"/>
</dbReference>
<dbReference type="Gene3D" id="1.20.58.340">
    <property type="entry name" value="Magnesium transport protein CorA, transmembrane region"/>
    <property type="match status" value="2"/>
</dbReference>
<keyword evidence="8" id="KW-0460">Magnesium</keyword>
<evidence type="ECO:0000256" key="3">
    <source>
        <dbReference type="ARBA" id="ARBA00022448"/>
    </source>
</evidence>
<dbReference type="InterPro" id="IPR045861">
    <property type="entry name" value="CorA_cytoplasmic_dom"/>
</dbReference>
<comment type="similarity">
    <text evidence="2 8">Belongs to the CorA metal ion transporter (MIT) (TC 1.A.35) family.</text>
</comment>
<dbReference type="FunFam" id="3.30.460.20:FF:000008">
    <property type="entry name" value="Cobalt/magnesium transport protein CorA"/>
    <property type="match status" value="1"/>
</dbReference>
<evidence type="ECO:0000313" key="10">
    <source>
        <dbReference type="Proteomes" id="UP000005273"/>
    </source>
</evidence>
<evidence type="ECO:0000256" key="5">
    <source>
        <dbReference type="ARBA" id="ARBA00022692"/>
    </source>
</evidence>
<dbReference type="GO" id="GO:0000287">
    <property type="term" value="F:magnesium ion binding"/>
    <property type="evidence" value="ECO:0007669"/>
    <property type="project" value="TreeGrafter"/>
</dbReference>
<comment type="function">
    <text evidence="8">Mediates influx of magnesium ions.</text>
</comment>
<evidence type="ECO:0000256" key="1">
    <source>
        <dbReference type="ARBA" id="ARBA00004651"/>
    </source>
</evidence>
<keyword evidence="6 8" id="KW-1133">Transmembrane helix</keyword>
<evidence type="ECO:0000256" key="6">
    <source>
        <dbReference type="ARBA" id="ARBA00022989"/>
    </source>
</evidence>
<dbReference type="GO" id="GO:0015095">
    <property type="term" value="F:magnesium ion transmembrane transporter activity"/>
    <property type="evidence" value="ECO:0007669"/>
    <property type="project" value="UniProtKB-UniRule"/>
</dbReference>
<protein>
    <recommendedName>
        <fullName evidence="8">Magnesium transport protein CorA</fullName>
    </recommendedName>
</protein>
<dbReference type="InterPro" id="IPR045863">
    <property type="entry name" value="CorA_TM1_TM2"/>
</dbReference>
<keyword evidence="5 8" id="KW-0812">Transmembrane</keyword>
<keyword evidence="10" id="KW-1185">Reference proteome</keyword>
<dbReference type="OrthoDB" id="9803416at2"/>
<keyword evidence="7 8" id="KW-0472">Membrane</keyword>
<reference evidence="10" key="1">
    <citation type="submission" date="2012-09" db="EMBL/GenBank/DDBJ databases">
        <authorList>
            <person name="Weinstock G."/>
            <person name="Sodergren E."/>
            <person name="Clifton S."/>
            <person name="Fulton L."/>
            <person name="Fulton B."/>
            <person name="Courtney L."/>
            <person name="Fronick C."/>
            <person name="Harrison M."/>
            <person name="Strong C."/>
            <person name="Farmer C."/>
            <person name="Delehaunty K."/>
            <person name="Markovic C."/>
            <person name="Hall O."/>
            <person name="Minx P."/>
            <person name="Tomlinson C."/>
            <person name="Mitreva M."/>
            <person name="Nelson J."/>
            <person name="Hou S."/>
            <person name="Wollam A."/>
            <person name="Pepin K.H."/>
            <person name="Johnson M."/>
            <person name="Bhonagiri V."/>
            <person name="Nash W.E."/>
            <person name="Suruliraj S."/>
            <person name="Warren W."/>
            <person name="Chinwalla A."/>
            <person name="Mardis E.R."/>
            <person name="Wilson R.K."/>
        </authorList>
    </citation>
    <scope>NUCLEOTIDE SEQUENCE [LARGE SCALE GENOMIC DNA]</scope>
    <source>
        <strain evidence="10">OS1</strain>
    </source>
</reference>
<dbReference type="GO" id="GO:0005886">
    <property type="term" value="C:plasma membrane"/>
    <property type="evidence" value="ECO:0007669"/>
    <property type="project" value="UniProtKB-SubCell"/>
</dbReference>
<dbReference type="STRING" id="592015.HMPREF1705_04418"/>
<dbReference type="Proteomes" id="UP000005273">
    <property type="component" value="Unassembled WGS sequence"/>
</dbReference>
<keyword evidence="8" id="KW-0406">Ion transport</keyword>
<dbReference type="SUPFAM" id="SSF143865">
    <property type="entry name" value="CorA soluble domain-like"/>
    <property type="match status" value="1"/>
</dbReference>
<dbReference type="eggNOG" id="COG0598">
    <property type="taxonomic scope" value="Bacteria"/>
</dbReference>
<name>A0A0T5X9W5_9BACT</name>
<keyword evidence="4 8" id="KW-1003">Cell membrane</keyword>
<dbReference type="NCBIfam" id="TIGR00383">
    <property type="entry name" value="corA"/>
    <property type="match status" value="1"/>
</dbReference>
<dbReference type="InterPro" id="IPR004488">
    <property type="entry name" value="Mg/Co-transport_prot_CorA"/>
</dbReference>
<dbReference type="PANTHER" id="PTHR46494">
    <property type="entry name" value="CORA FAMILY METAL ION TRANSPORTER (EUROFUNG)"/>
    <property type="match status" value="1"/>
</dbReference>
<dbReference type="GO" id="GO:0015087">
    <property type="term" value="F:cobalt ion transmembrane transporter activity"/>
    <property type="evidence" value="ECO:0007669"/>
    <property type="project" value="UniProtKB-UniRule"/>
</dbReference>
<feature type="transmembrane region" description="Helical" evidence="8">
    <location>
        <begin position="301"/>
        <end position="321"/>
    </location>
</feature>
<evidence type="ECO:0000256" key="4">
    <source>
        <dbReference type="ARBA" id="ARBA00022475"/>
    </source>
</evidence>
<dbReference type="GO" id="GO:0050897">
    <property type="term" value="F:cobalt ion binding"/>
    <property type="evidence" value="ECO:0007669"/>
    <property type="project" value="TreeGrafter"/>
</dbReference>